<reference evidence="4" key="1">
    <citation type="journal article" date="2023" name="Front. Microbiol.">
        <title>Phylogeography and host specificity of Pasteurellaceae pathogenic to sea-farmed fish in the north-east Atlantic.</title>
        <authorList>
            <person name="Gulla S."/>
            <person name="Colquhoun D.J."/>
            <person name="Olsen A.B."/>
            <person name="Spilsberg B."/>
            <person name="Lagesen K."/>
            <person name="Aakesson C.P."/>
            <person name="Strom S."/>
            <person name="Manji F."/>
            <person name="Birkbeck T.H."/>
            <person name="Nilsen H.K."/>
        </authorList>
    </citation>
    <scope>NUCLEOTIDE SEQUENCE</scope>
    <source>
        <strain evidence="4">VIB1234</strain>
    </source>
</reference>
<keyword evidence="2" id="KW-0831">Ubiquinone biosynthesis</keyword>
<dbReference type="Pfam" id="PF04345">
    <property type="entry name" value="Chor_lyase"/>
    <property type="match status" value="1"/>
</dbReference>
<dbReference type="SUPFAM" id="SSF64288">
    <property type="entry name" value="Chorismate lyase-like"/>
    <property type="match status" value="1"/>
</dbReference>
<dbReference type="GO" id="GO:0005829">
    <property type="term" value="C:cytosol"/>
    <property type="evidence" value="ECO:0007669"/>
    <property type="project" value="TreeGrafter"/>
</dbReference>
<evidence type="ECO:0000256" key="2">
    <source>
        <dbReference type="ARBA" id="ARBA00022688"/>
    </source>
</evidence>
<dbReference type="InterPro" id="IPR007440">
    <property type="entry name" value="Chorismate--pyruvate_lyase"/>
</dbReference>
<comment type="caution">
    <text evidence="4">The sequence shown here is derived from an EMBL/GenBank/DDBJ whole genome shotgun (WGS) entry which is preliminary data.</text>
</comment>
<dbReference type="Proteomes" id="UP001230466">
    <property type="component" value="Unassembled WGS sequence"/>
</dbReference>
<evidence type="ECO:0000256" key="1">
    <source>
        <dbReference type="ARBA" id="ARBA00022490"/>
    </source>
</evidence>
<evidence type="ECO:0000256" key="3">
    <source>
        <dbReference type="ARBA" id="ARBA00023239"/>
    </source>
</evidence>
<keyword evidence="1" id="KW-0963">Cytoplasm</keyword>
<dbReference type="PANTHER" id="PTHR38683">
    <property type="entry name" value="CHORISMATE PYRUVATE-LYASE"/>
    <property type="match status" value="1"/>
</dbReference>
<dbReference type="EMBL" id="JASAYJ010000034">
    <property type="protein sequence ID" value="MDP8188176.1"/>
    <property type="molecule type" value="Genomic_DNA"/>
</dbReference>
<dbReference type="PANTHER" id="PTHR38683:SF1">
    <property type="entry name" value="CHORISMATE PYRUVATE-LYASE"/>
    <property type="match status" value="1"/>
</dbReference>
<name>A0AAW8CRG2_9PAST</name>
<evidence type="ECO:0000313" key="5">
    <source>
        <dbReference type="Proteomes" id="UP001230466"/>
    </source>
</evidence>
<dbReference type="InterPro" id="IPR028978">
    <property type="entry name" value="Chorismate_lyase_/UTRA_dom_sf"/>
</dbReference>
<organism evidence="4 5">
    <name type="scientific">Pasteurella atlantica</name>
    <dbReference type="NCBI Taxonomy" id="2827233"/>
    <lineage>
        <taxon>Bacteria</taxon>
        <taxon>Pseudomonadati</taxon>
        <taxon>Pseudomonadota</taxon>
        <taxon>Gammaproteobacteria</taxon>
        <taxon>Pasteurellales</taxon>
        <taxon>Pasteurellaceae</taxon>
        <taxon>Pasteurella</taxon>
    </lineage>
</organism>
<dbReference type="GO" id="GO:0008813">
    <property type="term" value="F:chorismate lyase activity"/>
    <property type="evidence" value="ECO:0007669"/>
    <property type="project" value="UniProtKB-EC"/>
</dbReference>
<sequence length="160" mass="18860">MNNNYQNILSNLYFGENSKHLLSKKHKDWLLYQNSLTLKLQQYYTNITVKVISQKWVSDTNFDIPIWQRDILLMGDNTEIIFARTTLPQATINNVAHDILTLGNKSIGLWLFPQNPERTHLEWTQDPETELYARRSTLLLKGYPLEITELFLENFTFPIN</sequence>
<keyword evidence="3 4" id="KW-0456">Lyase</keyword>
<evidence type="ECO:0000313" key="4">
    <source>
        <dbReference type="EMBL" id="MDP8188176.1"/>
    </source>
</evidence>
<dbReference type="AlphaFoldDB" id="A0AAW8CRG2"/>
<gene>
    <name evidence="4" type="ORF">QJU78_10480</name>
</gene>
<protein>
    <submittedName>
        <fullName evidence="4">Chorismate lyase</fullName>
        <ecNumber evidence="4">4.1.3.40</ecNumber>
    </submittedName>
</protein>
<dbReference type="GO" id="GO:0006744">
    <property type="term" value="P:ubiquinone biosynthetic process"/>
    <property type="evidence" value="ECO:0007669"/>
    <property type="project" value="UniProtKB-KW"/>
</dbReference>
<proteinExistence type="predicted"/>
<dbReference type="RefSeq" id="WP_211599395.1">
    <property type="nucleotide sequence ID" value="NZ_JAGRQI010000034.1"/>
</dbReference>
<dbReference type="EC" id="4.1.3.40" evidence="4"/>
<dbReference type="Gene3D" id="3.40.1410.10">
    <property type="entry name" value="Chorismate lyase-like"/>
    <property type="match status" value="1"/>
</dbReference>
<accession>A0AAW8CRG2</accession>